<keyword evidence="1" id="KW-0812">Transmembrane</keyword>
<reference evidence="3" key="3">
    <citation type="submission" date="2016-06" db="UniProtKB">
        <authorList>
            <consortium name="WormBaseParasite"/>
        </authorList>
    </citation>
    <scope>IDENTIFICATION</scope>
</reference>
<dbReference type="InterPro" id="IPR019425">
    <property type="entry name" value="7TM_GPCR_serpentine_rcpt_Srt"/>
</dbReference>
<sequence length="178" mass="20774">MENLVASDRFQRFYNCSFYDYESVPRMARKNMLVGIILLMLYAVFEILYLPCLAVFARRENIRESCYKLMLFMGILSMINIHSSGLIIGVYAIRLYCAESLTAVILALNRCIEMWDNRIVRILFDGHRMYCWMASVLLYGFVLGTFTIPPLPNGMLVGWFWNPHIAYVDDKEGVVIYF</sequence>
<dbReference type="Pfam" id="PF10321">
    <property type="entry name" value="7TM_GPCR_Srt"/>
    <property type="match status" value="1"/>
</dbReference>
<dbReference type="SUPFAM" id="SSF81321">
    <property type="entry name" value="Family A G protein-coupled receptor-like"/>
    <property type="match status" value="1"/>
</dbReference>
<dbReference type="PANTHER" id="PTHR23021">
    <property type="entry name" value="SERPENTINE RECEPTOR, CLASS T"/>
    <property type="match status" value="1"/>
</dbReference>
<organism evidence="2 3">
    <name type="scientific">Globodera pallida</name>
    <name type="common">Potato cyst nematode worm</name>
    <name type="synonym">Heterodera pallida</name>
    <dbReference type="NCBI Taxonomy" id="36090"/>
    <lineage>
        <taxon>Eukaryota</taxon>
        <taxon>Metazoa</taxon>
        <taxon>Ecdysozoa</taxon>
        <taxon>Nematoda</taxon>
        <taxon>Chromadorea</taxon>
        <taxon>Rhabditida</taxon>
        <taxon>Tylenchina</taxon>
        <taxon>Tylenchomorpha</taxon>
        <taxon>Tylenchoidea</taxon>
        <taxon>Heteroderidae</taxon>
        <taxon>Heteroderinae</taxon>
        <taxon>Globodera</taxon>
    </lineage>
</organism>
<keyword evidence="1" id="KW-0472">Membrane</keyword>
<feature type="transmembrane region" description="Helical" evidence="1">
    <location>
        <begin position="130"/>
        <end position="151"/>
    </location>
</feature>
<evidence type="ECO:0000313" key="3">
    <source>
        <dbReference type="WBParaSite" id="GPLIN_000050300"/>
    </source>
</evidence>
<protein>
    <submittedName>
        <fullName evidence="3">G_PROTEIN_RECEP_F1_2 domain-containing protein</fullName>
    </submittedName>
</protein>
<feature type="transmembrane region" description="Helical" evidence="1">
    <location>
        <begin position="32"/>
        <end position="57"/>
    </location>
</feature>
<proteinExistence type="predicted"/>
<dbReference type="AlphaFoldDB" id="A0A183BIS4"/>
<accession>A0A183BIS4</accession>
<dbReference type="PANTHER" id="PTHR23021:SF11">
    <property type="entry name" value="SERPENTINE RECEPTOR, CLASS T"/>
    <property type="match status" value="1"/>
</dbReference>
<evidence type="ECO:0000313" key="2">
    <source>
        <dbReference type="Proteomes" id="UP000050741"/>
    </source>
</evidence>
<keyword evidence="1" id="KW-1133">Transmembrane helix</keyword>
<dbReference type="WBParaSite" id="GPLIN_000050300">
    <property type="protein sequence ID" value="GPLIN_000050300"/>
    <property type="gene ID" value="GPLIN_000050300"/>
</dbReference>
<reference evidence="2" key="2">
    <citation type="submission" date="2014-05" db="EMBL/GenBank/DDBJ databases">
        <title>The genome and life-stage specific transcriptomes of Globodera pallida elucidate key aspects of plant parasitism by a cyst nematode.</title>
        <authorList>
            <person name="Cotton J.A."/>
            <person name="Lilley C.J."/>
            <person name="Jones L.M."/>
            <person name="Kikuchi T."/>
            <person name="Reid A.J."/>
            <person name="Thorpe P."/>
            <person name="Tsai I.J."/>
            <person name="Beasley H."/>
            <person name="Blok V."/>
            <person name="Cock P.J.A."/>
            <person name="Van den Akker S.E."/>
            <person name="Holroyd N."/>
            <person name="Hunt M."/>
            <person name="Mantelin S."/>
            <person name="Naghra H."/>
            <person name="Pain A."/>
            <person name="Palomares-Rius J.E."/>
            <person name="Zarowiecki M."/>
            <person name="Berriman M."/>
            <person name="Jones J.T."/>
            <person name="Urwin P.E."/>
        </authorList>
    </citation>
    <scope>NUCLEOTIDE SEQUENCE [LARGE SCALE GENOMIC DNA]</scope>
    <source>
        <strain evidence="2">Lindley</strain>
    </source>
</reference>
<evidence type="ECO:0000256" key="1">
    <source>
        <dbReference type="SAM" id="Phobius"/>
    </source>
</evidence>
<reference evidence="2" key="1">
    <citation type="submission" date="2013-12" db="EMBL/GenBank/DDBJ databases">
        <authorList>
            <person name="Aslett M."/>
        </authorList>
    </citation>
    <scope>NUCLEOTIDE SEQUENCE [LARGE SCALE GENOMIC DNA]</scope>
    <source>
        <strain evidence="2">Lindley</strain>
    </source>
</reference>
<dbReference type="Proteomes" id="UP000050741">
    <property type="component" value="Unassembled WGS sequence"/>
</dbReference>
<feature type="transmembrane region" description="Helical" evidence="1">
    <location>
        <begin position="69"/>
        <end position="87"/>
    </location>
</feature>
<name>A0A183BIS4_GLOPA</name>
<keyword evidence="2" id="KW-1185">Reference proteome</keyword>